<comment type="caution">
    <text evidence="2">The sequence shown here is derived from an EMBL/GenBank/DDBJ whole genome shotgun (WGS) entry which is preliminary data.</text>
</comment>
<dbReference type="PROSITE" id="PS00430">
    <property type="entry name" value="TONB_DEPENDENT_REC_1"/>
    <property type="match status" value="1"/>
</dbReference>
<evidence type="ECO:0000313" key="3">
    <source>
        <dbReference type="Proteomes" id="UP000245934"/>
    </source>
</evidence>
<dbReference type="Gene3D" id="3.40.50.1980">
    <property type="entry name" value="Nitrogenase molybdenum iron protein domain"/>
    <property type="match status" value="2"/>
</dbReference>
<dbReference type="InterPro" id="IPR002491">
    <property type="entry name" value="ABC_transptr_periplasmic_BD"/>
</dbReference>
<dbReference type="InterPro" id="IPR050902">
    <property type="entry name" value="ABC_Transporter_SBP"/>
</dbReference>
<name>A0A2V2MW96_9EURY</name>
<evidence type="ECO:0000313" key="2">
    <source>
        <dbReference type="EMBL" id="PWR69676.1"/>
    </source>
</evidence>
<dbReference type="SUPFAM" id="SSF53807">
    <property type="entry name" value="Helical backbone' metal receptor"/>
    <property type="match status" value="1"/>
</dbReference>
<dbReference type="EMBL" id="QGMZ01000056">
    <property type="protein sequence ID" value="PWR69676.1"/>
    <property type="molecule type" value="Genomic_DNA"/>
</dbReference>
<organism evidence="2 3">
    <name type="scientific">Methanospirillum stamsii</name>
    <dbReference type="NCBI Taxonomy" id="1277351"/>
    <lineage>
        <taxon>Archaea</taxon>
        <taxon>Methanobacteriati</taxon>
        <taxon>Methanobacteriota</taxon>
        <taxon>Stenosarchaea group</taxon>
        <taxon>Methanomicrobia</taxon>
        <taxon>Methanomicrobiales</taxon>
        <taxon>Methanospirillaceae</taxon>
        <taxon>Methanospirillum</taxon>
    </lineage>
</organism>
<dbReference type="InterPro" id="IPR036439">
    <property type="entry name" value="Dockerin_dom_sf"/>
</dbReference>
<sequence length="417" mass="45267">MSYLKRILLSILVCLVLFGIPVTATPEEFSQTYKDTLTVYGNANMDDIIDENDINYVRSIISGTKEKSQFADANCDNIINEDDITRIEELIAGDADEIHILDMSDRIVTVPLPVEKIVSASRMDSTRMLIALGAQDKIVGGPFPNEKMGACAVKDAAPELAGLPDPGSFKDINEELVLSLNPDVTFVTTDVDADLLQDKTQVPTIALASAGDLWVADMLRIIGAVTGKDERARDLINYSKEKIDDITQITSAIPDEDKPVVYNCGPGGGNGELLTVCKSSADEVMVERAGGIVPPGTPESQPGGVEVSKEQIILWNPDVITVHGGNTNEVDAILSDPDLQTVNAVKNKRVYCMNVAQNGGGILGEKLAQVGYLAKLLHPDKFENLNVESNGNEIMKYVYGKDGLFSDYAEGYDFYQW</sequence>
<evidence type="ECO:0000259" key="1">
    <source>
        <dbReference type="PROSITE" id="PS50983"/>
    </source>
</evidence>
<dbReference type="Pfam" id="PF01497">
    <property type="entry name" value="Peripla_BP_2"/>
    <property type="match status" value="1"/>
</dbReference>
<reference evidence="2 3" key="1">
    <citation type="submission" date="2018-05" db="EMBL/GenBank/DDBJ databases">
        <title>Draft genome of Methanospirillum stamsii Pt1.</title>
        <authorList>
            <person name="Dueholm M.S."/>
            <person name="Nielsen P.H."/>
            <person name="Bakmann L.F."/>
            <person name="Otzen D.E."/>
        </authorList>
    </citation>
    <scope>NUCLEOTIDE SEQUENCE [LARGE SCALE GENOMIC DNA]</scope>
    <source>
        <strain evidence="2 3">Pt1</strain>
    </source>
</reference>
<dbReference type="GeneID" id="97607902"/>
<feature type="domain" description="Fe/B12 periplasmic-binding" evidence="1">
    <location>
        <begin position="117"/>
        <end position="381"/>
    </location>
</feature>
<dbReference type="RefSeq" id="WP_109942352.1">
    <property type="nucleotide sequence ID" value="NZ_CP176366.1"/>
</dbReference>
<dbReference type="PANTHER" id="PTHR30535">
    <property type="entry name" value="VITAMIN B12-BINDING PROTEIN"/>
    <property type="match status" value="1"/>
</dbReference>
<dbReference type="AlphaFoldDB" id="A0A2V2MW96"/>
<dbReference type="PANTHER" id="PTHR30535:SF34">
    <property type="entry name" value="MOLYBDATE-BINDING PROTEIN MOLA"/>
    <property type="match status" value="1"/>
</dbReference>
<dbReference type="PROSITE" id="PS50983">
    <property type="entry name" value="FE_B12_PBP"/>
    <property type="match status" value="1"/>
</dbReference>
<dbReference type="OrthoDB" id="24039at2157"/>
<dbReference type="SUPFAM" id="SSF63446">
    <property type="entry name" value="Type I dockerin domain"/>
    <property type="match status" value="1"/>
</dbReference>
<dbReference type="GO" id="GO:0000272">
    <property type="term" value="P:polysaccharide catabolic process"/>
    <property type="evidence" value="ECO:0007669"/>
    <property type="project" value="InterPro"/>
</dbReference>
<accession>A0A2V2MW96</accession>
<gene>
    <name evidence="2" type="ORF">DLD82_17115</name>
</gene>
<protein>
    <recommendedName>
        <fullName evidence="1">Fe/B12 periplasmic-binding domain-containing protein</fullName>
    </recommendedName>
</protein>
<proteinExistence type="predicted"/>
<dbReference type="Proteomes" id="UP000245934">
    <property type="component" value="Unassembled WGS sequence"/>
</dbReference>
<dbReference type="InterPro" id="IPR010916">
    <property type="entry name" value="TonB_box_CS"/>
</dbReference>
<dbReference type="Gene3D" id="1.10.1330.10">
    <property type="entry name" value="Dockerin domain"/>
    <property type="match status" value="1"/>
</dbReference>
<keyword evidence="3" id="KW-1185">Reference proteome</keyword>